<dbReference type="InterPro" id="IPR032710">
    <property type="entry name" value="NTF2-like_dom_sf"/>
</dbReference>
<evidence type="ECO:0000313" key="2">
    <source>
        <dbReference type="EMBL" id="NHO66066.1"/>
    </source>
</evidence>
<dbReference type="Pfam" id="PF13577">
    <property type="entry name" value="SnoaL_4"/>
    <property type="match status" value="1"/>
</dbReference>
<feature type="domain" description="SnoaL-like" evidence="1">
    <location>
        <begin position="14"/>
        <end position="137"/>
    </location>
</feature>
<dbReference type="InterPro" id="IPR037401">
    <property type="entry name" value="SnoaL-like"/>
</dbReference>
<accession>A0A9E5MHL1</accession>
<evidence type="ECO:0000313" key="3">
    <source>
        <dbReference type="Proteomes" id="UP000787472"/>
    </source>
</evidence>
<sequence length="152" mass="17586">MTEFSNTLADRLARLEAIEAIKQLKARYLSACDRKQVEIIRDCFVDGPVLIDYGPIGRFEHREGLIEIFNQLGNHDYIIDMHHGQNPQIDILSSTQARATWQLYFHQINRQEKLVTQLGAFYDDDYVRIDGKWRISTTICTVTSQLVTPLSE</sequence>
<name>A0A9E5MHL1_9GAMM</name>
<protein>
    <submittedName>
        <fullName evidence="2">Nuclear transport factor 2 family protein</fullName>
    </submittedName>
</protein>
<comment type="caution">
    <text evidence="2">The sequence shown here is derived from an EMBL/GenBank/DDBJ whole genome shotgun (WGS) entry which is preliminary data.</text>
</comment>
<gene>
    <name evidence="2" type="ORF">G8770_10970</name>
</gene>
<reference evidence="2" key="1">
    <citation type="submission" date="2020-03" db="EMBL/GenBank/DDBJ databases">
        <authorList>
            <person name="Guo F."/>
        </authorList>
    </citation>
    <scope>NUCLEOTIDE SEQUENCE</scope>
    <source>
        <strain evidence="2">JCM 30134</strain>
    </source>
</reference>
<organism evidence="2 3">
    <name type="scientific">Pseudomaricurvus hydrocarbonicus</name>
    <dbReference type="NCBI Taxonomy" id="1470433"/>
    <lineage>
        <taxon>Bacteria</taxon>
        <taxon>Pseudomonadati</taxon>
        <taxon>Pseudomonadota</taxon>
        <taxon>Gammaproteobacteria</taxon>
        <taxon>Cellvibrionales</taxon>
        <taxon>Cellvibrionaceae</taxon>
        <taxon>Pseudomaricurvus</taxon>
    </lineage>
</organism>
<keyword evidence="3" id="KW-1185">Reference proteome</keyword>
<proteinExistence type="predicted"/>
<dbReference type="Proteomes" id="UP000787472">
    <property type="component" value="Unassembled WGS sequence"/>
</dbReference>
<dbReference type="SUPFAM" id="SSF54427">
    <property type="entry name" value="NTF2-like"/>
    <property type="match status" value="1"/>
</dbReference>
<dbReference type="RefSeq" id="WP_167186214.1">
    <property type="nucleotide sequence ID" value="NZ_JAAONZ010000007.1"/>
</dbReference>
<dbReference type="AlphaFoldDB" id="A0A9E5MHL1"/>
<dbReference type="Gene3D" id="3.10.450.50">
    <property type="match status" value="1"/>
</dbReference>
<dbReference type="EMBL" id="JAAONZ010000007">
    <property type="protein sequence ID" value="NHO66066.1"/>
    <property type="molecule type" value="Genomic_DNA"/>
</dbReference>
<evidence type="ECO:0000259" key="1">
    <source>
        <dbReference type="Pfam" id="PF13577"/>
    </source>
</evidence>